<comment type="caution">
    <text evidence="2">The sequence shown here is derived from an EMBL/GenBank/DDBJ whole genome shotgun (WGS) entry which is preliminary data.</text>
</comment>
<dbReference type="AlphaFoldDB" id="A0A812W201"/>
<evidence type="ECO:0000313" key="3">
    <source>
        <dbReference type="Proteomes" id="UP000601435"/>
    </source>
</evidence>
<dbReference type="Proteomes" id="UP000601435">
    <property type="component" value="Unassembled WGS sequence"/>
</dbReference>
<evidence type="ECO:0000256" key="1">
    <source>
        <dbReference type="SAM" id="MobiDB-lite"/>
    </source>
</evidence>
<reference evidence="2" key="1">
    <citation type="submission" date="2021-02" db="EMBL/GenBank/DDBJ databases">
        <authorList>
            <person name="Dougan E. K."/>
            <person name="Rhodes N."/>
            <person name="Thang M."/>
            <person name="Chan C."/>
        </authorList>
    </citation>
    <scope>NUCLEOTIDE SEQUENCE</scope>
</reference>
<gene>
    <name evidence="2" type="ORF">SNEC2469_LOCUS18401</name>
</gene>
<keyword evidence="3" id="KW-1185">Reference proteome</keyword>
<dbReference type="InterPro" id="IPR009818">
    <property type="entry name" value="PAM2_motif"/>
</dbReference>
<protein>
    <submittedName>
        <fullName evidence="2">Uncharacterized protein</fullName>
    </submittedName>
</protein>
<evidence type="ECO:0000313" key="2">
    <source>
        <dbReference type="EMBL" id="CAE7650607.1"/>
    </source>
</evidence>
<accession>A0A812W201</accession>
<organism evidence="2 3">
    <name type="scientific">Symbiodinium necroappetens</name>
    <dbReference type="NCBI Taxonomy" id="1628268"/>
    <lineage>
        <taxon>Eukaryota</taxon>
        <taxon>Sar</taxon>
        <taxon>Alveolata</taxon>
        <taxon>Dinophyceae</taxon>
        <taxon>Suessiales</taxon>
        <taxon>Symbiodiniaceae</taxon>
        <taxon>Symbiodinium</taxon>
    </lineage>
</organism>
<feature type="region of interest" description="Disordered" evidence="1">
    <location>
        <begin position="421"/>
        <end position="455"/>
    </location>
</feature>
<dbReference type="OrthoDB" id="3156807at2759"/>
<feature type="region of interest" description="Disordered" evidence="1">
    <location>
        <begin position="349"/>
        <end position="369"/>
    </location>
</feature>
<dbReference type="Gene3D" id="3.30.1370.210">
    <property type="match status" value="1"/>
</dbReference>
<dbReference type="EMBL" id="CAJNJA010030931">
    <property type="protein sequence ID" value="CAE7650607.1"/>
    <property type="molecule type" value="Genomic_DNA"/>
</dbReference>
<feature type="non-terminal residue" evidence="2">
    <location>
        <position position="455"/>
    </location>
</feature>
<name>A0A812W201_9DINO</name>
<dbReference type="Pfam" id="PF07145">
    <property type="entry name" value="PAM2"/>
    <property type="match status" value="1"/>
</dbReference>
<proteinExistence type="predicted"/>
<sequence length="455" mass="50261">EGRSSTSSKAEALKEGFMQSLQLCAATASHLEEKVIREIPEAAKQMWQRARGEAEEKLRNTPKKAGDFDSLVRSLTKTVGHLVWLFRHYVWEEGDRSKVKVDKIAADKVTDLILDGLDYLMPICPHHVFSGSCEGKRAGTCNLDHPVIEKTGSPDMLLARSEKRKLCPLQGIGVSCWLDIVNVCSASIKTVCKRKECKWLHPNTEQIEAIRTKFRYLGSFYYKDLDWRSENHLAKAVQGLLEMISDRGEHRKLPKGFGCCFFEDGNRMLNVRLVTIVARAFLSKGCCDLGLEASTDVLKRMCRALYRYPDPEACKIRSISNDITWEVEGCLSKENSRCLLSAMLGREKATQHQQESKTRKHPAGSTLNPHAKEFVPGFVPGHAKFLKRDAPPANIWVGNAARELFGSQTSVGGAHEQLATEAARVASRPTPGGPIGSGGAPGWAPTVRTAGSGTS</sequence>